<dbReference type="Proteomes" id="UP000054383">
    <property type="component" value="Unassembled WGS sequence"/>
</dbReference>
<feature type="chain" id="PRO_5018131920" evidence="2">
    <location>
        <begin position="32"/>
        <end position="239"/>
    </location>
</feature>
<dbReference type="OMA" id="RQEEAMV"/>
<organism evidence="3 4">
    <name type="scientific">Talaromyces islandicus</name>
    <name type="common">Penicillium islandicum</name>
    <dbReference type="NCBI Taxonomy" id="28573"/>
    <lineage>
        <taxon>Eukaryota</taxon>
        <taxon>Fungi</taxon>
        <taxon>Dikarya</taxon>
        <taxon>Ascomycota</taxon>
        <taxon>Pezizomycotina</taxon>
        <taxon>Eurotiomycetes</taxon>
        <taxon>Eurotiomycetidae</taxon>
        <taxon>Eurotiales</taxon>
        <taxon>Trichocomaceae</taxon>
        <taxon>Talaromyces</taxon>
        <taxon>Talaromyces sect. Islandici</taxon>
    </lineage>
</organism>
<name>A0A0U1LUD9_TALIS</name>
<evidence type="ECO:0000256" key="2">
    <source>
        <dbReference type="SAM" id="SignalP"/>
    </source>
</evidence>
<accession>A0A0U1LUD9</accession>
<evidence type="ECO:0000313" key="4">
    <source>
        <dbReference type="Proteomes" id="UP000054383"/>
    </source>
</evidence>
<evidence type="ECO:0000313" key="3">
    <source>
        <dbReference type="EMBL" id="CRG86251.1"/>
    </source>
</evidence>
<dbReference type="STRING" id="28573.A0A0U1LUD9"/>
<sequence length="239" mass="26810">MHLSNHLGSSSSANLFTVFFVFLFCIPLTYAESCATALLKTIATRWDSLGSSYQTEICARGCQPVISTWDDWTRAHAFLPLIDTMAREMTLSENFKQTFTRIGEDIAAATKQECDGLLAPGQHFCTSGSDNLNQWNYCFKKQAAKVAASNMLTMFRLVSGEVCKEERYKYLSDDNLWKVVLPRYMRKYADTCQPDNGAQKKAGVLGTPEGDQEFMARLRAESAPSPPKLEDNPNTRDEL</sequence>
<keyword evidence="2" id="KW-0732">Signal</keyword>
<proteinExistence type="predicted"/>
<feature type="compositionally biased region" description="Basic and acidic residues" evidence="1">
    <location>
        <begin position="228"/>
        <end position="239"/>
    </location>
</feature>
<reference evidence="3 4" key="1">
    <citation type="submission" date="2015-04" db="EMBL/GenBank/DDBJ databases">
        <authorList>
            <person name="Syromyatnikov M.Y."/>
            <person name="Popov V.N."/>
        </authorList>
    </citation>
    <scope>NUCLEOTIDE SEQUENCE [LARGE SCALE GENOMIC DNA]</scope>
    <source>
        <strain evidence="3">WF-38-12</strain>
    </source>
</reference>
<evidence type="ECO:0000256" key="1">
    <source>
        <dbReference type="SAM" id="MobiDB-lite"/>
    </source>
</evidence>
<dbReference type="OrthoDB" id="4477787at2759"/>
<feature type="signal peptide" evidence="2">
    <location>
        <begin position="1"/>
        <end position="31"/>
    </location>
</feature>
<keyword evidence="4" id="KW-1185">Reference proteome</keyword>
<gene>
    <name evidence="3" type="ORF">PISL3812_03254</name>
</gene>
<feature type="region of interest" description="Disordered" evidence="1">
    <location>
        <begin position="220"/>
        <end position="239"/>
    </location>
</feature>
<protein>
    <submittedName>
        <fullName evidence="3">Uncharacterized protein</fullName>
    </submittedName>
</protein>
<dbReference type="EMBL" id="CVMT01000002">
    <property type="protein sequence ID" value="CRG86251.1"/>
    <property type="molecule type" value="Genomic_DNA"/>
</dbReference>
<dbReference type="AlphaFoldDB" id="A0A0U1LUD9"/>